<dbReference type="InterPro" id="IPR029071">
    <property type="entry name" value="Ubiquitin-like_domsf"/>
</dbReference>
<dbReference type="EMBL" id="MCFE01000036">
    <property type="protein sequence ID" value="ORY04337.1"/>
    <property type="molecule type" value="Genomic_DNA"/>
</dbReference>
<proteinExistence type="predicted"/>
<dbReference type="SMART" id="SM00314">
    <property type="entry name" value="RA"/>
    <property type="match status" value="1"/>
</dbReference>
<gene>
    <name evidence="4" type="ORF">K493DRAFT_311418</name>
</gene>
<feature type="region of interest" description="Disordered" evidence="1">
    <location>
        <begin position="144"/>
        <end position="242"/>
    </location>
</feature>
<accession>A0A1Y1Z326</accession>
<dbReference type="CDD" id="cd01786">
    <property type="entry name" value="RA_STE50"/>
    <property type="match status" value="1"/>
</dbReference>
<keyword evidence="5" id="KW-1185">Reference proteome</keyword>
<feature type="compositionally biased region" description="Polar residues" evidence="1">
    <location>
        <begin position="167"/>
        <end position="176"/>
    </location>
</feature>
<dbReference type="SMART" id="SM00454">
    <property type="entry name" value="SAM"/>
    <property type="match status" value="1"/>
</dbReference>
<dbReference type="InterPro" id="IPR001660">
    <property type="entry name" value="SAM"/>
</dbReference>
<feature type="domain" description="SAM" evidence="2">
    <location>
        <begin position="7"/>
        <end position="70"/>
    </location>
</feature>
<feature type="compositionally biased region" description="Low complexity" evidence="1">
    <location>
        <begin position="198"/>
        <end position="208"/>
    </location>
</feature>
<dbReference type="Gene3D" id="3.10.20.90">
    <property type="entry name" value="Phosphatidylinositol 3-kinase Catalytic Subunit, Chain A, domain 1"/>
    <property type="match status" value="1"/>
</dbReference>
<sequence length="347" mass="39364">MDHVTNWGVQEVCEWLRTMGYEAYESPFRDNLITGSVLLHLDHDALKELSIRSVGKRLQLLKAIYHLKTEHQIPIEPDDYIPPSVEHDLDDEGGNYSEEYRKFHAALKDRDLLIQSLQQEIGRLTSDLSTLREELRPVWKLVQPEKEENTSQRRPAPIITKFLGGSNHKNNTSISPGSKHCTQRAYVDSSHTPPSPSSPCESHCSGSHLGHTQSRPSLSDNGSVHNMYPSGHSPHNTESAGEGAIRVYSDKMLDRANEAYKSFRISLDDPCRKVIAGALKKYKIHDEWKNYCLVVCFGNSERALTPEEKPLQLYQHLKESTDSPVSFVLKHVKQVKHFGIKPDEKPV</sequence>
<dbReference type="PROSITE" id="PS50105">
    <property type="entry name" value="SAM_DOMAIN"/>
    <property type="match status" value="1"/>
</dbReference>
<organism evidence="4 5">
    <name type="scientific">Basidiobolus meristosporus CBS 931.73</name>
    <dbReference type="NCBI Taxonomy" id="1314790"/>
    <lineage>
        <taxon>Eukaryota</taxon>
        <taxon>Fungi</taxon>
        <taxon>Fungi incertae sedis</taxon>
        <taxon>Zoopagomycota</taxon>
        <taxon>Entomophthoromycotina</taxon>
        <taxon>Basidiobolomycetes</taxon>
        <taxon>Basidiobolales</taxon>
        <taxon>Basidiobolaceae</taxon>
        <taxon>Basidiobolus</taxon>
    </lineage>
</organism>
<dbReference type="InterPro" id="IPR013761">
    <property type="entry name" value="SAM/pointed_sf"/>
</dbReference>
<dbReference type="GO" id="GO:0007165">
    <property type="term" value="P:signal transduction"/>
    <property type="evidence" value="ECO:0007669"/>
    <property type="project" value="InterPro"/>
</dbReference>
<dbReference type="PROSITE" id="PS50200">
    <property type="entry name" value="RA"/>
    <property type="match status" value="1"/>
</dbReference>
<dbReference type="SUPFAM" id="SSF54236">
    <property type="entry name" value="Ubiquitin-like"/>
    <property type="match status" value="1"/>
</dbReference>
<dbReference type="Gene3D" id="1.10.150.50">
    <property type="entry name" value="Transcription Factor, Ets-1"/>
    <property type="match status" value="1"/>
</dbReference>
<name>A0A1Y1Z326_9FUNG</name>
<feature type="compositionally biased region" description="Polar residues" evidence="1">
    <location>
        <begin position="210"/>
        <end position="224"/>
    </location>
</feature>
<dbReference type="InParanoid" id="A0A1Y1Z326"/>
<dbReference type="STRING" id="1314790.A0A1Y1Z326"/>
<dbReference type="Pfam" id="PF07647">
    <property type="entry name" value="SAM_2"/>
    <property type="match status" value="1"/>
</dbReference>
<evidence type="ECO:0000313" key="5">
    <source>
        <dbReference type="Proteomes" id="UP000193498"/>
    </source>
</evidence>
<protein>
    <submittedName>
        <fullName evidence="4">RA-domain-containing protein</fullName>
    </submittedName>
</protein>
<dbReference type="AlphaFoldDB" id="A0A1Y1Z326"/>
<evidence type="ECO:0000259" key="2">
    <source>
        <dbReference type="PROSITE" id="PS50105"/>
    </source>
</evidence>
<reference evidence="4 5" key="1">
    <citation type="submission" date="2016-07" db="EMBL/GenBank/DDBJ databases">
        <title>Pervasive Adenine N6-methylation of Active Genes in Fungi.</title>
        <authorList>
            <consortium name="DOE Joint Genome Institute"/>
            <person name="Mondo S.J."/>
            <person name="Dannebaum R.O."/>
            <person name="Kuo R.C."/>
            <person name="Labutti K."/>
            <person name="Haridas S."/>
            <person name="Kuo A."/>
            <person name="Salamov A."/>
            <person name="Ahrendt S.R."/>
            <person name="Lipzen A."/>
            <person name="Sullivan W."/>
            <person name="Andreopoulos W.B."/>
            <person name="Clum A."/>
            <person name="Lindquist E."/>
            <person name="Daum C."/>
            <person name="Ramamoorthy G.K."/>
            <person name="Gryganskyi A."/>
            <person name="Culley D."/>
            <person name="Magnuson J.K."/>
            <person name="James T.Y."/>
            <person name="O'Malley M.A."/>
            <person name="Stajich J.E."/>
            <person name="Spatafora J.W."/>
            <person name="Visel A."/>
            <person name="Grigoriev I.V."/>
        </authorList>
    </citation>
    <scope>NUCLEOTIDE SEQUENCE [LARGE SCALE GENOMIC DNA]</scope>
    <source>
        <strain evidence="4 5">CBS 931.73</strain>
    </source>
</reference>
<dbReference type="InterPro" id="IPR000159">
    <property type="entry name" value="RA_dom"/>
</dbReference>
<evidence type="ECO:0000313" key="4">
    <source>
        <dbReference type="EMBL" id="ORY04337.1"/>
    </source>
</evidence>
<dbReference type="OrthoDB" id="8883818at2759"/>
<dbReference type="SUPFAM" id="SSF47769">
    <property type="entry name" value="SAM/Pointed domain"/>
    <property type="match status" value="1"/>
</dbReference>
<dbReference type="Pfam" id="PF00788">
    <property type="entry name" value="RA"/>
    <property type="match status" value="1"/>
</dbReference>
<dbReference type="PANTHER" id="PTHR12573">
    <property type="entry name" value="AT09986P-RELATED"/>
    <property type="match status" value="1"/>
</dbReference>
<evidence type="ECO:0000259" key="3">
    <source>
        <dbReference type="PROSITE" id="PS50200"/>
    </source>
</evidence>
<dbReference type="Proteomes" id="UP000193498">
    <property type="component" value="Unassembled WGS sequence"/>
</dbReference>
<feature type="domain" description="Ras-associating" evidence="3">
    <location>
        <begin position="241"/>
        <end position="334"/>
    </location>
</feature>
<comment type="caution">
    <text evidence="4">The sequence shown here is derived from an EMBL/GenBank/DDBJ whole genome shotgun (WGS) entry which is preliminary data.</text>
</comment>
<evidence type="ECO:0000256" key="1">
    <source>
        <dbReference type="SAM" id="MobiDB-lite"/>
    </source>
</evidence>
<dbReference type="PANTHER" id="PTHR12573:SF4">
    <property type="entry name" value="AT09986P-RELATED"/>
    <property type="match status" value="1"/>
</dbReference>